<comment type="caution">
    <text evidence="4">The sequence shown here is derived from an EMBL/GenBank/DDBJ whole genome shotgun (WGS) entry which is preliminary data.</text>
</comment>
<feature type="region of interest" description="Disordered" evidence="2">
    <location>
        <begin position="1"/>
        <end position="78"/>
    </location>
</feature>
<dbReference type="InterPro" id="IPR036877">
    <property type="entry name" value="SUI1_dom_sf"/>
</dbReference>
<dbReference type="PANTHER" id="PTHR12789:SF0">
    <property type="entry name" value="DENSITY-REGULATED PROTEIN"/>
    <property type="match status" value="1"/>
</dbReference>
<dbReference type="Gene3D" id="3.30.780.10">
    <property type="entry name" value="SUI1-like domain"/>
    <property type="match status" value="1"/>
</dbReference>
<evidence type="ECO:0000259" key="3">
    <source>
        <dbReference type="PROSITE" id="PS50296"/>
    </source>
</evidence>
<dbReference type="InterPro" id="IPR001950">
    <property type="entry name" value="SUI1"/>
</dbReference>
<sequence>MGKKGKGKKMAQEEEPEEEEPEEEEQGQEQDEDGEPVKEAFPLPPGPGGALPPTPPPPPDTSGATAVGSSTDDGEVPTLRATMVVTGTDKTRHIKSIPYCEVCSLPFEFCEWNPLFKKCKDNFEQNWKTHFPDVQGDEELVQLMTRLGFEGGDAASKKAQGGKKPASDDIGTGGGAPNKKKEKAPAEIVIELNNRNKKKHITIVKGLDLHGVDTAAAAKVFGKKFACGSALKKAQDGQPETIEIQGNVRDEIAAVIVDKLKLSIDNIVVLVDGKKIKAAELPPS</sequence>
<dbReference type="PROSITE" id="PS50296">
    <property type="entry name" value="SUI1"/>
    <property type="match status" value="1"/>
</dbReference>
<name>A0A0M0JT87_9EUKA</name>
<dbReference type="EMBL" id="JWZX01002407">
    <property type="protein sequence ID" value="KOO29492.1"/>
    <property type="molecule type" value="Genomic_DNA"/>
</dbReference>
<keyword evidence="5" id="KW-1185">Reference proteome</keyword>
<evidence type="ECO:0000256" key="1">
    <source>
        <dbReference type="ARBA" id="ARBA00007514"/>
    </source>
</evidence>
<feature type="compositionally biased region" description="Polar residues" evidence="2">
    <location>
        <begin position="62"/>
        <end position="71"/>
    </location>
</feature>
<dbReference type="GO" id="GO:0003729">
    <property type="term" value="F:mRNA binding"/>
    <property type="evidence" value="ECO:0007669"/>
    <property type="project" value="TreeGrafter"/>
</dbReference>
<dbReference type="Pfam" id="PF21023">
    <property type="entry name" value="DENR_N"/>
    <property type="match status" value="1"/>
</dbReference>
<dbReference type="InterPro" id="IPR048517">
    <property type="entry name" value="DENR_N"/>
</dbReference>
<dbReference type="GO" id="GO:0002188">
    <property type="term" value="P:translation reinitiation"/>
    <property type="evidence" value="ECO:0007669"/>
    <property type="project" value="TreeGrafter"/>
</dbReference>
<dbReference type="GO" id="GO:0001731">
    <property type="term" value="P:formation of translation preinitiation complex"/>
    <property type="evidence" value="ECO:0007669"/>
    <property type="project" value="TreeGrafter"/>
</dbReference>
<accession>A0A0M0JT87</accession>
<dbReference type="GO" id="GO:0003743">
    <property type="term" value="F:translation initiation factor activity"/>
    <property type="evidence" value="ECO:0007669"/>
    <property type="project" value="InterPro"/>
</dbReference>
<comment type="similarity">
    <text evidence="1">Belongs to the DENR family.</text>
</comment>
<evidence type="ECO:0000313" key="5">
    <source>
        <dbReference type="Proteomes" id="UP000037460"/>
    </source>
</evidence>
<proteinExistence type="inferred from homology"/>
<dbReference type="PANTHER" id="PTHR12789">
    <property type="entry name" value="DENSITY-REGULATED PROTEIN HOMOLOG"/>
    <property type="match status" value="1"/>
</dbReference>
<dbReference type="InterPro" id="IPR050318">
    <property type="entry name" value="DENR/SUI1_TIF"/>
</dbReference>
<organism evidence="4 5">
    <name type="scientific">Chrysochromulina tobinii</name>
    <dbReference type="NCBI Taxonomy" id="1460289"/>
    <lineage>
        <taxon>Eukaryota</taxon>
        <taxon>Haptista</taxon>
        <taxon>Haptophyta</taxon>
        <taxon>Prymnesiophyceae</taxon>
        <taxon>Prymnesiales</taxon>
        <taxon>Chrysochromulinaceae</taxon>
        <taxon>Chrysochromulina</taxon>
    </lineage>
</organism>
<reference evidence="5" key="1">
    <citation type="journal article" date="2015" name="PLoS Genet.">
        <title>Genome Sequence and Transcriptome Analyses of Chrysochromulina tobin: Metabolic Tools for Enhanced Algal Fitness in the Prominent Order Prymnesiales (Haptophyceae).</title>
        <authorList>
            <person name="Hovde B.T."/>
            <person name="Deodato C.R."/>
            <person name="Hunsperger H.M."/>
            <person name="Ryken S.A."/>
            <person name="Yost W."/>
            <person name="Jha R.K."/>
            <person name="Patterson J."/>
            <person name="Monnat R.J. Jr."/>
            <person name="Barlow S.B."/>
            <person name="Starkenburg S.R."/>
            <person name="Cattolico R.A."/>
        </authorList>
    </citation>
    <scope>NUCLEOTIDE SEQUENCE</scope>
    <source>
        <strain evidence="5">CCMP291</strain>
    </source>
</reference>
<dbReference type="Pfam" id="PF01253">
    <property type="entry name" value="SUI1"/>
    <property type="match status" value="1"/>
</dbReference>
<dbReference type="SUPFAM" id="SSF55159">
    <property type="entry name" value="eIF1-like"/>
    <property type="match status" value="1"/>
</dbReference>
<dbReference type="Proteomes" id="UP000037460">
    <property type="component" value="Unassembled WGS sequence"/>
</dbReference>
<gene>
    <name evidence="4" type="ORF">Ctob_009016</name>
</gene>
<evidence type="ECO:0000256" key="2">
    <source>
        <dbReference type="SAM" id="MobiDB-lite"/>
    </source>
</evidence>
<feature type="compositionally biased region" description="Pro residues" evidence="2">
    <location>
        <begin position="42"/>
        <end position="60"/>
    </location>
</feature>
<dbReference type="InterPro" id="IPR046447">
    <property type="entry name" value="DENR_C"/>
</dbReference>
<dbReference type="OrthoDB" id="277199at2759"/>
<feature type="domain" description="SUI1" evidence="3">
    <location>
        <begin position="188"/>
        <end position="260"/>
    </location>
</feature>
<dbReference type="AlphaFoldDB" id="A0A0M0JT87"/>
<protein>
    <submittedName>
        <fullName evidence="4">Translation machinery-associated protein 22</fullName>
    </submittedName>
</protein>
<feature type="region of interest" description="Disordered" evidence="2">
    <location>
        <begin position="153"/>
        <end position="182"/>
    </location>
</feature>
<dbReference type="CDD" id="cd11607">
    <property type="entry name" value="DENR_C"/>
    <property type="match status" value="1"/>
</dbReference>
<feature type="compositionally biased region" description="Acidic residues" evidence="2">
    <location>
        <begin position="13"/>
        <end position="34"/>
    </location>
</feature>
<evidence type="ECO:0000313" key="4">
    <source>
        <dbReference type="EMBL" id="KOO29492.1"/>
    </source>
</evidence>